<feature type="domain" description="AB hydrolase-1" evidence="3">
    <location>
        <begin position="52"/>
        <end position="296"/>
    </location>
</feature>
<evidence type="ECO:0000256" key="2">
    <source>
        <dbReference type="SAM" id="SignalP"/>
    </source>
</evidence>
<dbReference type="InterPro" id="IPR029058">
    <property type="entry name" value="AB_hydrolase_fold"/>
</dbReference>
<evidence type="ECO:0000313" key="4">
    <source>
        <dbReference type="EMBL" id="WFR97935.1"/>
    </source>
</evidence>
<dbReference type="PRINTS" id="PR00111">
    <property type="entry name" value="ABHYDROLASE"/>
</dbReference>
<dbReference type="InterPro" id="IPR000639">
    <property type="entry name" value="Epox_hydrolase-like"/>
</dbReference>
<reference evidence="5" key="2">
    <citation type="journal article" date="2023" name="MicrobiologyOpen">
        <title>Genomics of the tumorigenes clade of the family Rhizobiaceae and description of Rhizobium rhododendri sp. nov.</title>
        <authorList>
            <person name="Kuzmanovic N."/>
            <person name="diCenzo G.C."/>
            <person name="Bunk B."/>
            <person name="Sproeer C."/>
            <person name="Fruehling A."/>
            <person name="Neumann-Schaal M."/>
            <person name="Overmann J."/>
            <person name="Smalla K."/>
        </authorList>
    </citation>
    <scope>NUCLEOTIDE SEQUENCE [LARGE SCALE GENOMIC DNA]</scope>
    <source>
        <strain evidence="5">1078</strain>
        <plasmid evidence="5">pRt1078</plasmid>
    </source>
</reference>
<reference evidence="4 5" key="1">
    <citation type="journal article" date="2018" name="Sci. Rep.">
        <title>Rhizobium tumorigenes sp. nov., a novel plant tumorigenic bacterium isolated from cane gall tumors on thornless blackberry.</title>
        <authorList>
            <person name="Kuzmanovi N."/>
            <person name="Smalla K."/>
            <person name="Gronow S."/>
            <person name="PuBawska J."/>
        </authorList>
    </citation>
    <scope>NUCLEOTIDE SEQUENCE [LARGE SCALE GENOMIC DNA]</scope>
    <source>
        <strain evidence="4 5">1078</strain>
    </source>
</reference>
<dbReference type="KEGG" id="rtu:PR017_18765"/>
<evidence type="ECO:0000313" key="5">
    <source>
        <dbReference type="Proteomes" id="UP000249499"/>
    </source>
</evidence>
<dbReference type="AlphaFoldDB" id="A0AAF1KR58"/>
<protein>
    <submittedName>
        <fullName evidence="4">Alpha/beta hydrolase</fullName>
    </submittedName>
</protein>
<dbReference type="SUPFAM" id="SSF53474">
    <property type="entry name" value="alpha/beta-Hydrolases"/>
    <property type="match status" value="1"/>
</dbReference>
<organism evidence="4 5">
    <name type="scientific">Rhizobium tumorigenes</name>
    <dbReference type="NCBI Taxonomy" id="2041385"/>
    <lineage>
        <taxon>Bacteria</taxon>
        <taxon>Pseudomonadati</taxon>
        <taxon>Pseudomonadota</taxon>
        <taxon>Alphaproteobacteria</taxon>
        <taxon>Hyphomicrobiales</taxon>
        <taxon>Rhizobiaceae</taxon>
        <taxon>Rhizobium/Agrobacterium group</taxon>
        <taxon>Rhizobium</taxon>
    </lineage>
</organism>
<dbReference type="Pfam" id="PF12697">
    <property type="entry name" value="Abhydrolase_6"/>
    <property type="match status" value="1"/>
</dbReference>
<keyword evidence="1 4" id="KW-0378">Hydrolase</keyword>
<dbReference type="RefSeq" id="WP_111222283.1">
    <property type="nucleotide sequence ID" value="NZ_CP117256.1"/>
</dbReference>
<sequence>MKQILATIAVCLLLGGEAAAESFDFPGTFRTEEITTNGTTVHLRIGGKGPAVLLIHGYGDTGDMWAPLAKELMADHTVIAPDLRGMGLSAVATDGFTKQNEAKDLAGVLDTLKVSKADVVGHDIGNMVAYAFAREYPDRTTRLVMMDAPVPGIGPWEDILKSPLLWHFRFGGPDMERLVLGRERIYLDRFWNEFAADPSRFTEASRSHYAELYSKPGRMHAGFMQFAAFDQDAIDNRAALIKGRLQMPVLAIGGERSFGPMMAHVMRFAADDVHQVVIANSGHWLMEEQPEATVAAIRAFLGAPDPSCSSRRD</sequence>
<dbReference type="Proteomes" id="UP000249499">
    <property type="component" value="Plasmid pRt1078"/>
</dbReference>
<dbReference type="GO" id="GO:0016787">
    <property type="term" value="F:hydrolase activity"/>
    <property type="evidence" value="ECO:0007669"/>
    <property type="project" value="UniProtKB-KW"/>
</dbReference>
<evidence type="ECO:0000259" key="3">
    <source>
        <dbReference type="Pfam" id="PF12697"/>
    </source>
</evidence>
<keyword evidence="4" id="KW-0614">Plasmid</keyword>
<proteinExistence type="predicted"/>
<geneLocation type="plasmid" evidence="4 5">
    <name>pRt1078</name>
</geneLocation>
<dbReference type="InterPro" id="IPR000073">
    <property type="entry name" value="AB_hydrolase_1"/>
</dbReference>
<dbReference type="PRINTS" id="PR00412">
    <property type="entry name" value="EPOXHYDRLASE"/>
</dbReference>
<accession>A0AAF1KR58</accession>
<dbReference type="PANTHER" id="PTHR43329">
    <property type="entry name" value="EPOXIDE HYDROLASE"/>
    <property type="match status" value="1"/>
</dbReference>
<feature type="chain" id="PRO_5042114841" evidence="2">
    <location>
        <begin position="21"/>
        <end position="313"/>
    </location>
</feature>
<dbReference type="Gene3D" id="3.40.50.1820">
    <property type="entry name" value="alpha/beta hydrolase"/>
    <property type="match status" value="1"/>
</dbReference>
<keyword evidence="2" id="KW-0732">Signal</keyword>
<gene>
    <name evidence="4" type="ORF">PR017_18765</name>
</gene>
<evidence type="ECO:0000256" key="1">
    <source>
        <dbReference type="ARBA" id="ARBA00022801"/>
    </source>
</evidence>
<keyword evidence="5" id="KW-1185">Reference proteome</keyword>
<dbReference type="EMBL" id="CP117256">
    <property type="protein sequence ID" value="WFR97935.1"/>
    <property type="molecule type" value="Genomic_DNA"/>
</dbReference>
<name>A0AAF1KR58_9HYPH</name>
<feature type="signal peptide" evidence="2">
    <location>
        <begin position="1"/>
        <end position="20"/>
    </location>
</feature>